<accession>A0A9W7LF72</accession>
<keyword evidence="3" id="KW-0687">Ribonucleoprotein</keyword>
<keyword evidence="2" id="KW-0689">Ribosomal protein</keyword>
<dbReference type="PANTHER" id="PTHR10956">
    <property type="entry name" value="60S RIBOSOMAL PROTEIN L31"/>
    <property type="match status" value="1"/>
</dbReference>
<comment type="similarity">
    <text evidence="1">Belongs to the eukaryotic ribosomal protein eL31 family.</text>
</comment>
<dbReference type="OrthoDB" id="9739313at2759"/>
<name>A0A9W7LF72_9STRA</name>
<dbReference type="InterPro" id="IPR023621">
    <property type="entry name" value="Ribosomal_eL31_dom_sf"/>
</dbReference>
<keyword evidence="5" id="KW-1185">Reference proteome</keyword>
<reference evidence="5" key="1">
    <citation type="journal article" date="2023" name="Commun. Biol.">
        <title>Genome analysis of Parmales, the sister group of diatoms, reveals the evolutionary specialization of diatoms from phago-mixotrophs to photoautotrophs.</title>
        <authorList>
            <person name="Ban H."/>
            <person name="Sato S."/>
            <person name="Yoshikawa S."/>
            <person name="Yamada K."/>
            <person name="Nakamura Y."/>
            <person name="Ichinomiya M."/>
            <person name="Sato N."/>
            <person name="Blanc-Mathieu R."/>
            <person name="Endo H."/>
            <person name="Kuwata A."/>
            <person name="Ogata H."/>
        </authorList>
    </citation>
    <scope>NUCLEOTIDE SEQUENCE [LARGE SCALE GENOMIC DNA]</scope>
</reference>
<evidence type="ECO:0000313" key="5">
    <source>
        <dbReference type="Proteomes" id="UP001165065"/>
    </source>
</evidence>
<dbReference type="PANTHER" id="PTHR10956:SF0">
    <property type="entry name" value="60S RIBOSOMAL PROTEIN L31"/>
    <property type="match status" value="1"/>
</dbReference>
<protein>
    <recommendedName>
        <fullName evidence="6">60S ribosomal protein L31</fullName>
    </recommendedName>
</protein>
<dbReference type="EMBL" id="BRYA01000353">
    <property type="protein sequence ID" value="GMI47651.1"/>
    <property type="molecule type" value="Genomic_DNA"/>
</dbReference>
<dbReference type="Pfam" id="PF01198">
    <property type="entry name" value="Ribosomal_L31e"/>
    <property type="match status" value="1"/>
</dbReference>
<evidence type="ECO:0000256" key="2">
    <source>
        <dbReference type="ARBA" id="ARBA00022980"/>
    </source>
</evidence>
<dbReference type="Proteomes" id="UP001165065">
    <property type="component" value="Unassembled WGS sequence"/>
</dbReference>
<dbReference type="InterPro" id="IPR000054">
    <property type="entry name" value="Ribosomal_eL31"/>
</dbReference>
<dbReference type="InterPro" id="IPR020052">
    <property type="entry name" value="Ribosomal_eL31_CS"/>
</dbReference>
<dbReference type="PROSITE" id="PS01144">
    <property type="entry name" value="RIBOSOMAL_L31E"/>
    <property type="match status" value="1"/>
</dbReference>
<proteinExistence type="inferred from homology"/>
<sequence>MGKVQQDLISRDYTIVLSKRIRTVSFKKRAPRAIKEIRKFAEQSMGTKDVRLSADLNKKVWSKGVKNVPVRIRVRLSRKRNDDEEADEALYTLVESVEVASFKGLTTEKVE</sequence>
<gene>
    <name evidence="4" type="ORF">TrCOL_g5431</name>
</gene>
<evidence type="ECO:0008006" key="6">
    <source>
        <dbReference type="Google" id="ProtNLM"/>
    </source>
</evidence>
<dbReference type="GO" id="GO:0002181">
    <property type="term" value="P:cytoplasmic translation"/>
    <property type="evidence" value="ECO:0007669"/>
    <property type="project" value="TreeGrafter"/>
</dbReference>
<comment type="caution">
    <text evidence="4">The sequence shown here is derived from an EMBL/GenBank/DDBJ whole genome shotgun (WGS) entry which is preliminary data.</text>
</comment>
<dbReference type="SMART" id="SM01380">
    <property type="entry name" value="Ribosomal_L31e"/>
    <property type="match status" value="1"/>
</dbReference>
<organism evidence="4 5">
    <name type="scientific">Triparma columacea</name>
    <dbReference type="NCBI Taxonomy" id="722753"/>
    <lineage>
        <taxon>Eukaryota</taxon>
        <taxon>Sar</taxon>
        <taxon>Stramenopiles</taxon>
        <taxon>Ochrophyta</taxon>
        <taxon>Bolidophyceae</taxon>
        <taxon>Parmales</taxon>
        <taxon>Triparmaceae</taxon>
        <taxon>Triparma</taxon>
    </lineage>
</organism>
<evidence type="ECO:0000313" key="4">
    <source>
        <dbReference type="EMBL" id="GMI47651.1"/>
    </source>
</evidence>
<dbReference type="GO" id="GO:0003735">
    <property type="term" value="F:structural constituent of ribosome"/>
    <property type="evidence" value="ECO:0007669"/>
    <property type="project" value="InterPro"/>
</dbReference>
<dbReference type="GO" id="GO:0022625">
    <property type="term" value="C:cytosolic large ribosomal subunit"/>
    <property type="evidence" value="ECO:0007669"/>
    <property type="project" value="TreeGrafter"/>
</dbReference>
<dbReference type="AlphaFoldDB" id="A0A9W7LF72"/>
<dbReference type="Gene3D" id="3.10.440.10">
    <property type="match status" value="1"/>
</dbReference>
<evidence type="ECO:0000256" key="3">
    <source>
        <dbReference type="ARBA" id="ARBA00023274"/>
    </source>
</evidence>
<dbReference type="SUPFAM" id="SSF54575">
    <property type="entry name" value="Ribosomal protein L31e"/>
    <property type="match status" value="1"/>
</dbReference>
<evidence type="ECO:0000256" key="1">
    <source>
        <dbReference type="ARBA" id="ARBA00010808"/>
    </source>
</evidence>
<dbReference type="CDD" id="cd00463">
    <property type="entry name" value="Ribosomal_L31e"/>
    <property type="match status" value="1"/>
</dbReference>
<dbReference type="FunFam" id="3.10.440.10:FF:000001">
    <property type="entry name" value="60S ribosomal protein L31"/>
    <property type="match status" value="1"/>
</dbReference>